<accession>A0AAD8Q1Q6</accession>
<dbReference type="EMBL" id="JAHLJV010000021">
    <property type="protein sequence ID" value="KAK1594262.1"/>
    <property type="molecule type" value="Genomic_DNA"/>
</dbReference>
<evidence type="ECO:0000313" key="3">
    <source>
        <dbReference type="EMBL" id="KAK1594262.1"/>
    </source>
</evidence>
<keyword evidence="1" id="KW-0472">Membrane</keyword>
<dbReference type="SUPFAM" id="SSF51695">
    <property type="entry name" value="PLC-like phosphodiesterases"/>
    <property type="match status" value="1"/>
</dbReference>
<dbReference type="Gene3D" id="3.20.20.190">
    <property type="entry name" value="Phosphatidylinositol (PI) phosphodiesterase"/>
    <property type="match status" value="1"/>
</dbReference>
<dbReference type="InterPro" id="IPR000909">
    <property type="entry name" value="PLipase_C_PInositol-sp_X_dom"/>
</dbReference>
<dbReference type="InterPro" id="IPR017946">
    <property type="entry name" value="PLC-like_Pdiesterase_TIM-brl"/>
</dbReference>
<dbReference type="PANTHER" id="PTHR13593">
    <property type="match status" value="1"/>
</dbReference>
<sequence>MPLLYVLTFFILISGLFSVLLSLAPCFVKSKNHCYRGYESHFSFDVDRADHAEWMRAIPDDTNLTSLSIPGTHDTMTFDLRDEVFQCQNHNLSTQLHAGMRYLDIRGRLINDTIGIYHGSMPTGYSYTDVLLTVFSFLDEHPSETVVMRLKEEGRPLGSNTMTFEDAFNFYLHNSTATAPGAKAHFRKHNPHAPYPTLGALRGKVFLLQNFAAKGPESPYGVIWESADMVLEDLWIIPSIDHLYMKWEAIENALRRAATAKERVNRVLYLAHLSASVGVLPIEAAAGNLNRTVAGMNDRTGDWLAATTDRADSGKTGVVIIDFPGKELVDQVLARNRMLTGRSAELVGSRMIRKTRNGAGAAAGLAAWVGSWLAPFLQRSSYAVSGCFGLQKRGEITKPTKHGLEKGEDDEEITSIKSSVLKRLKKPFLLTTYSVNSKDKLLQEVDSLALIVTSISISTSLKVRLTYYCYYNSSAIYYINPLALCPYNFTI</sequence>
<dbReference type="PROSITE" id="PS50007">
    <property type="entry name" value="PIPLC_X_DOMAIN"/>
    <property type="match status" value="1"/>
</dbReference>
<organism evidence="3 4">
    <name type="scientific">Colletotrichum navitas</name>
    <dbReference type="NCBI Taxonomy" id="681940"/>
    <lineage>
        <taxon>Eukaryota</taxon>
        <taxon>Fungi</taxon>
        <taxon>Dikarya</taxon>
        <taxon>Ascomycota</taxon>
        <taxon>Pezizomycotina</taxon>
        <taxon>Sordariomycetes</taxon>
        <taxon>Hypocreomycetidae</taxon>
        <taxon>Glomerellales</taxon>
        <taxon>Glomerellaceae</taxon>
        <taxon>Colletotrichum</taxon>
        <taxon>Colletotrichum graminicola species complex</taxon>
    </lineage>
</organism>
<feature type="transmembrane region" description="Helical" evidence="1">
    <location>
        <begin position="6"/>
        <end position="28"/>
    </location>
</feature>
<keyword evidence="1" id="KW-0812">Transmembrane</keyword>
<dbReference type="GO" id="GO:0008081">
    <property type="term" value="F:phosphoric diester hydrolase activity"/>
    <property type="evidence" value="ECO:0007669"/>
    <property type="project" value="InterPro"/>
</dbReference>
<dbReference type="GeneID" id="85444222"/>
<feature type="domain" description="Phosphatidylinositol-specific phospholipase C X" evidence="2">
    <location>
        <begin position="60"/>
        <end position="210"/>
    </location>
</feature>
<dbReference type="PANTHER" id="PTHR13593:SF113">
    <property type="entry name" value="SI:DKEY-266F7.9"/>
    <property type="match status" value="1"/>
</dbReference>
<dbReference type="SMART" id="SM00148">
    <property type="entry name" value="PLCXc"/>
    <property type="match status" value="1"/>
</dbReference>
<dbReference type="Proteomes" id="UP001230504">
    <property type="component" value="Unassembled WGS sequence"/>
</dbReference>
<dbReference type="RefSeq" id="XP_060415483.1">
    <property type="nucleotide sequence ID" value="XM_060559982.1"/>
</dbReference>
<evidence type="ECO:0000256" key="1">
    <source>
        <dbReference type="SAM" id="Phobius"/>
    </source>
</evidence>
<dbReference type="AlphaFoldDB" id="A0AAD8Q1Q6"/>
<comment type="caution">
    <text evidence="3">The sequence shown here is derived from an EMBL/GenBank/DDBJ whole genome shotgun (WGS) entry which is preliminary data.</text>
</comment>
<reference evidence="3" key="1">
    <citation type="submission" date="2021-06" db="EMBL/GenBank/DDBJ databases">
        <title>Comparative genomics, transcriptomics and evolutionary studies reveal genomic signatures of adaptation to plant cell wall in hemibiotrophic fungi.</title>
        <authorList>
            <consortium name="DOE Joint Genome Institute"/>
            <person name="Baroncelli R."/>
            <person name="Diaz J.F."/>
            <person name="Benocci T."/>
            <person name="Peng M."/>
            <person name="Battaglia E."/>
            <person name="Haridas S."/>
            <person name="Andreopoulos W."/>
            <person name="Labutti K."/>
            <person name="Pangilinan J."/>
            <person name="Floch G.L."/>
            <person name="Makela M.R."/>
            <person name="Henrissat B."/>
            <person name="Grigoriev I.V."/>
            <person name="Crouch J.A."/>
            <person name="De Vries R.P."/>
            <person name="Sukno S.A."/>
            <person name="Thon M.R."/>
        </authorList>
    </citation>
    <scope>NUCLEOTIDE SEQUENCE</scope>
    <source>
        <strain evidence="3">CBS 125086</strain>
    </source>
</reference>
<evidence type="ECO:0000313" key="4">
    <source>
        <dbReference type="Proteomes" id="UP001230504"/>
    </source>
</evidence>
<dbReference type="Pfam" id="PF00388">
    <property type="entry name" value="PI-PLC-X"/>
    <property type="match status" value="1"/>
</dbReference>
<dbReference type="InterPro" id="IPR051057">
    <property type="entry name" value="PI-PLC_domain"/>
</dbReference>
<keyword evidence="1" id="KW-1133">Transmembrane helix</keyword>
<dbReference type="CDD" id="cd08586">
    <property type="entry name" value="PI-PLCc_BcPLC_like"/>
    <property type="match status" value="1"/>
</dbReference>
<dbReference type="GO" id="GO:0006629">
    <property type="term" value="P:lipid metabolic process"/>
    <property type="evidence" value="ECO:0007669"/>
    <property type="project" value="InterPro"/>
</dbReference>
<proteinExistence type="predicted"/>
<protein>
    <submittedName>
        <fullName evidence="3">PLC-like phosphodiesterase</fullName>
    </submittedName>
</protein>
<name>A0AAD8Q1Q6_9PEZI</name>
<keyword evidence="4" id="KW-1185">Reference proteome</keyword>
<gene>
    <name evidence="3" type="ORF">LY79DRAFT_578876</name>
</gene>
<evidence type="ECO:0000259" key="2">
    <source>
        <dbReference type="SMART" id="SM00148"/>
    </source>
</evidence>